<dbReference type="InterPro" id="IPR005055">
    <property type="entry name" value="A10/PebIII"/>
</dbReference>
<proteinExistence type="evidence at transcript level"/>
<evidence type="ECO:0000256" key="1">
    <source>
        <dbReference type="SAM" id="SignalP"/>
    </source>
</evidence>
<dbReference type="InterPro" id="IPR036682">
    <property type="entry name" value="OS_D_A10/PebIII_sf"/>
</dbReference>
<dbReference type="Gene3D" id="1.10.2080.10">
    <property type="entry name" value="Insect odorant-binding protein A10/Ejaculatory bulb-specific protein 3"/>
    <property type="match status" value="1"/>
</dbReference>
<organism evidence="2">
    <name type="scientific">Hycleus phaleratus</name>
    <dbReference type="NCBI Taxonomy" id="1248972"/>
    <lineage>
        <taxon>Eukaryota</taxon>
        <taxon>Metazoa</taxon>
        <taxon>Ecdysozoa</taxon>
        <taxon>Arthropoda</taxon>
        <taxon>Hexapoda</taxon>
        <taxon>Insecta</taxon>
        <taxon>Pterygota</taxon>
        <taxon>Neoptera</taxon>
        <taxon>Endopterygota</taxon>
        <taxon>Coleoptera</taxon>
        <taxon>Polyphaga</taxon>
        <taxon>Cucujiformia</taxon>
        <taxon>Meloidae</taxon>
        <taxon>Meloinae</taxon>
        <taxon>Hycleus</taxon>
    </lineage>
</organism>
<dbReference type="SUPFAM" id="SSF100910">
    <property type="entry name" value="Chemosensory protein Csp2"/>
    <property type="match status" value="1"/>
</dbReference>
<name>A0A2U9NJJ1_9CUCU</name>
<dbReference type="PANTHER" id="PTHR11257">
    <property type="entry name" value="CHEMOSENSORY PROTEIN-RELATED"/>
    <property type="match status" value="1"/>
</dbReference>
<accession>A0A2U9NJJ1</accession>
<dbReference type="PANTHER" id="PTHR11257:SF12">
    <property type="entry name" value="EJACULATORY BULB-SPECIFIC PROTEIN 3-RELATED"/>
    <property type="match status" value="1"/>
</dbReference>
<dbReference type="Pfam" id="PF03392">
    <property type="entry name" value="OS-D"/>
    <property type="match status" value="1"/>
</dbReference>
<protein>
    <submittedName>
        <fullName evidence="2">CSP3</fullName>
    </submittedName>
</protein>
<dbReference type="EMBL" id="MF385168">
    <property type="protein sequence ID" value="AWT23339.1"/>
    <property type="molecule type" value="mRNA"/>
</dbReference>
<dbReference type="AlphaFoldDB" id="A0A2U9NJJ1"/>
<feature type="signal peptide" evidence="1">
    <location>
        <begin position="1"/>
        <end position="18"/>
    </location>
</feature>
<evidence type="ECO:0000313" key="2">
    <source>
        <dbReference type="EMBL" id="AWT23339.1"/>
    </source>
</evidence>
<keyword evidence="1" id="KW-0732">Signal</keyword>
<sequence length="125" mass="14483">MKVVACLLIVTIIGYVACRPEEKYTVKYDNVDLDEILNTERLLKNYIDCLLDDKPCPPDGAELKRILPDALQSKCEKCSEKQKEGSKKVIRHLYKNRRSDWDKLVAKYDPKGEYVKAYGDELEKL</sequence>
<feature type="chain" id="PRO_5015879788" evidence="1">
    <location>
        <begin position="19"/>
        <end position="125"/>
    </location>
</feature>
<reference evidence="2" key="1">
    <citation type="submission" date="2017-06" db="EMBL/GenBank/DDBJ databases">
        <title>Comparative transcriptome analysis of chemosensory genes in two sister blister beetles provides insights into chemosensory adaptability.</title>
        <authorList>
            <person name="Wu Y."/>
            <person name="Chen X."/>
        </authorList>
    </citation>
    <scope>NUCLEOTIDE SEQUENCE</scope>
</reference>